<gene>
    <name evidence="2" type="ORF">PIB30_028543</name>
</gene>
<sequence>MLSNVVAEVACFWFMGYPPTDQISHYFFRHDVDRNEQVDFVVPGPVWFNGNFVVVRSDHGVVFMRVSMGELNSPFLIWNPLTNKDRLIPGDTHKHCCLSMSVFGFGYLEDSEMYRIVHVFKCNHTEDKMRWTLFKAWEKGWNYDGTIESAIVKLGSKSVVQNGRVHWLGWEAIQDIEPSHIAIFDLERTLWRDSEIPHWVKTTYHSLTEFNEGVAFISYQNVGINRSVQVWKLTQDGGEGILWEKMIRVSGLGIPQSPTLMAGHDIISVLDCRDRFGAANDRHRTDLWITRLKHKLKSVEQLLHNTWQEELCLKTITMHSESLYKVL</sequence>
<organism evidence="2 3">
    <name type="scientific">Stylosanthes scabra</name>
    <dbReference type="NCBI Taxonomy" id="79078"/>
    <lineage>
        <taxon>Eukaryota</taxon>
        <taxon>Viridiplantae</taxon>
        <taxon>Streptophyta</taxon>
        <taxon>Embryophyta</taxon>
        <taxon>Tracheophyta</taxon>
        <taxon>Spermatophyta</taxon>
        <taxon>Magnoliopsida</taxon>
        <taxon>eudicotyledons</taxon>
        <taxon>Gunneridae</taxon>
        <taxon>Pentapetalae</taxon>
        <taxon>rosids</taxon>
        <taxon>fabids</taxon>
        <taxon>Fabales</taxon>
        <taxon>Fabaceae</taxon>
        <taxon>Papilionoideae</taxon>
        <taxon>50 kb inversion clade</taxon>
        <taxon>dalbergioids sensu lato</taxon>
        <taxon>Dalbergieae</taxon>
        <taxon>Pterocarpus clade</taxon>
        <taxon>Stylosanthes</taxon>
    </lineage>
</organism>
<name>A0ABU6SAR5_9FABA</name>
<dbReference type="EMBL" id="JASCZI010060528">
    <property type="protein sequence ID" value="MED6133477.1"/>
    <property type="molecule type" value="Genomic_DNA"/>
</dbReference>
<dbReference type="PANTHER" id="PTHR31672">
    <property type="entry name" value="BNACNNG10540D PROTEIN"/>
    <property type="match status" value="1"/>
</dbReference>
<dbReference type="InterPro" id="IPR017451">
    <property type="entry name" value="F-box-assoc_interact_dom"/>
</dbReference>
<proteinExistence type="predicted"/>
<accession>A0ABU6SAR5</accession>
<dbReference type="Proteomes" id="UP001341840">
    <property type="component" value="Unassembled WGS sequence"/>
</dbReference>
<dbReference type="InterPro" id="IPR050796">
    <property type="entry name" value="SCF_F-box_component"/>
</dbReference>
<dbReference type="PANTHER" id="PTHR31672:SF2">
    <property type="entry name" value="F-BOX DOMAIN-CONTAINING PROTEIN"/>
    <property type="match status" value="1"/>
</dbReference>
<protein>
    <recommendedName>
        <fullName evidence="1">F-box associated beta-propeller type 1 domain-containing protein</fullName>
    </recommendedName>
</protein>
<evidence type="ECO:0000259" key="1">
    <source>
        <dbReference type="Pfam" id="PF07734"/>
    </source>
</evidence>
<dbReference type="Pfam" id="PF07734">
    <property type="entry name" value="FBA_1"/>
    <property type="match status" value="1"/>
</dbReference>
<comment type="caution">
    <text evidence="2">The sequence shown here is derived from an EMBL/GenBank/DDBJ whole genome shotgun (WGS) entry which is preliminary data.</text>
</comment>
<keyword evidence="3" id="KW-1185">Reference proteome</keyword>
<feature type="domain" description="F-box associated beta-propeller type 1" evidence="1">
    <location>
        <begin position="72"/>
        <end position="248"/>
    </location>
</feature>
<reference evidence="2 3" key="1">
    <citation type="journal article" date="2023" name="Plants (Basel)">
        <title>Bridging the Gap: Combining Genomics and Transcriptomics Approaches to Understand Stylosanthes scabra, an Orphan Legume from the Brazilian Caatinga.</title>
        <authorList>
            <person name="Ferreira-Neto J.R.C."/>
            <person name="da Silva M.D."/>
            <person name="Binneck E."/>
            <person name="de Melo N.F."/>
            <person name="da Silva R.H."/>
            <person name="de Melo A.L.T.M."/>
            <person name="Pandolfi V."/>
            <person name="Bustamante F.O."/>
            <person name="Brasileiro-Vidal A.C."/>
            <person name="Benko-Iseppon A.M."/>
        </authorList>
    </citation>
    <scope>NUCLEOTIDE SEQUENCE [LARGE SCALE GENOMIC DNA]</scope>
    <source>
        <tissue evidence="2">Leaves</tissue>
    </source>
</reference>
<evidence type="ECO:0000313" key="2">
    <source>
        <dbReference type="EMBL" id="MED6133477.1"/>
    </source>
</evidence>
<evidence type="ECO:0000313" key="3">
    <source>
        <dbReference type="Proteomes" id="UP001341840"/>
    </source>
</evidence>
<dbReference type="NCBIfam" id="TIGR01640">
    <property type="entry name" value="F_box_assoc_1"/>
    <property type="match status" value="1"/>
</dbReference>
<dbReference type="InterPro" id="IPR006527">
    <property type="entry name" value="F-box-assoc_dom_typ1"/>
</dbReference>